<protein>
    <submittedName>
        <fullName evidence="3">Uncharacterized protein</fullName>
    </submittedName>
</protein>
<gene>
    <name evidence="3" type="ORF">FD30_GL000116</name>
</gene>
<evidence type="ECO:0000313" key="3">
    <source>
        <dbReference type="EMBL" id="KRK77365.1"/>
    </source>
</evidence>
<dbReference type="GO" id="GO:0003677">
    <property type="term" value="F:DNA binding"/>
    <property type="evidence" value="ECO:0007669"/>
    <property type="project" value="InterPro"/>
</dbReference>
<organism evidence="3 4">
    <name type="scientific">Levilactobacillus namurensis DSM 19117</name>
    <dbReference type="NCBI Taxonomy" id="1423773"/>
    <lineage>
        <taxon>Bacteria</taxon>
        <taxon>Bacillati</taxon>
        <taxon>Bacillota</taxon>
        <taxon>Bacilli</taxon>
        <taxon>Lactobacillales</taxon>
        <taxon>Lactobacillaceae</taxon>
        <taxon>Levilactobacillus</taxon>
    </lineage>
</organism>
<evidence type="ECO:0000256" key="1">
    <source>
        <dbReference type="ARBA" id="ARBA00007521"/>
    </source>
</evidence>
<evidence type="ECO:0000256" key="2">
    <source>
        <dbReference type="ARBA" id="ARBA00022649"/>
    </source>
</evidence>
<dbReference type="EMBL" id="AZDT01000007">
    <property type="protein sequence ID" value="KRK77365.1"/>
    <property type="molecule type" value="Genomic_DNA"/>
</dbReference>
<keyword evidence="4" id="KW-1185">Reference proteome</keyword>
<accession>A0A0R1K1S4</accession>
<dbReference type="SUPFAM" id="SSF50118">
    <property type="entry name" value="Cell growth inhibitor/plasmid maintenance toxic component"/>
    <property type="match status" value="1"/>
</dbReference>
<dbReference type="Pfam" id="PF02452">
    <property type="entry name" value="PemK_toxin"/>
    <property type="match status" value="1"/>
</dbReference>
<dbReference type="Gene3D" id="2.30.30.110">
    <property type="match status" value="1"/>
</dbReference>
<sequence length="93" mass="10315">MVQKNIRRPFLVMSSGVYNERTKMIAGFPITSAVPNGFPMALKINGNKIHGYAILSGLLGYDYVARNGEIVESVSRATRYQAANAIKDIFEMM</sequence>
<proteinExistence type="inferred from homology"/>
<comment type="caution">
    <text evidence="3">The sequence shown here is derived from an EMBL/GenBank/DDBJ whole genome shotgun (WGS) entry which is preliminary data.</text>
</comment>
<name>A0A0R1K1S4_9LACO</name>
<dbReference type="PATRIC" id="fig|1423773.3.peg.119"/>
<dbReference type="AlphaFoldDB" id="A0A0R1K1S4"/>
<evidence type="ECO:0000313" key="4">
    <source>
        <dbReference type="Proteomes" id="UP000051162"/>
    </source>
</evidence>
<dbReference type="Proteomes" id="UP000051162">
    <property type="component" value="Unassembled WGS sequence"/>
</dbReference>
<dbReference type="STRING" id="1423773.FD30_GL000116"/>
<dbReference type="InterPro" id="IPR003477">
    <property type="entry name" value="PemK-like"/>
</dbReference>
<dbReference type="InterPro" id="IPR011067">
    <property type="entry name" value="Plasmid_toxin/cell-grow_inhib"/>
</dbReference>
<reference evidence="3 4" key="1">
    <citation type="journal article" date="2015" name="Genome Announc.">
        <title>Expanding the biotechnology potential of lactobacilli through comparative genomics of 213 strains and associated genera.</title>
        <authorList>
            <person name="Sun Z."/>
            <person name="Harris H.M."/>
            <person name="McCann A."/>
            <person name="Guo C."/>
            <person name="Argimon S."/>
            <person name="Zhang W."/>
            <person name="Yang X."/>
            <person name="Jeffery I.B."/>
            <person name="Cooney J.C."/>
            <person name="Kagawa T.F."/>
            <person name="Liu W."/>
            <person name="Song Y."/>
            <person name="Salvetti E."/>
            <person name="Wrobel A."/>
            <person name="Rasinkangas P."/>
            <person name="Parkhill J."/>
            <person name="Rea M.C."/>
            <person name="O'Sullivan O."/>
            <person name="Ritari J."/>
            <person name="Douillard F.P."/>
            <person name="Paul Ross R."/>
            <person name="Yang R."/>
            <person name="Briner A.E."/>
            <person name="Felis G.E."/>
            <person name="de Vos W.M."/>
            <person name="Barrangou R."/>
            <person name="Klaenhammer T.R."/>
            <person name="Caufield P.W."/>
            <person name="Cui Y."/>
            <person name="Zhang H."/>
            <person name="O'Toole P.W."/>
        </authorList>
    </citation>
    <scope>NUCLEOTIDE SEQUENCE [LARGE SCALE GENOMIC DNA]</scope>
    <source>
        <strain evidence="3 4">DSM 19117</strain>
    </source>
</reference>
<keyword evidence="2" id="KW-1277">Toxin-antitoxin system</keyword>
<comment type="similarity">
    <text evidence="1">Belongs to the PemK/MazF family.</text>
</comment>